<dbReference type="Proteomes" id="UP000321960">
    <property type="component" value="Unassembled WGS sequence"/>
</dbReference>
<reference evidence="2" key="4">
    <citation type="submission" date="2023-01" db="EMBL/GenBank/DDBJ databases">
        <title>Draft genome sequence of Methylobacterium oxalidis strain NBRC 107715.</title>
        <authorList>
            <person name="Sun Q."/>
            <person name="Mori K."/>
        </authorList>
    </citation>
    <scope>NUCLEOTIDE SEQUENCE</scope>
    <source>
        <strain evidence="2">NBRC 107715</strain>
    </source>
</reference>
<dbReference type="AlphaFoldDB" id="A0A512JD61"/>
<reference evidence="4" key="2">
    <citation type="journal article" date="2019" name="Int. J. Syst. Evol. Microbiol.">
        <title>The Global Catalogue of Microorganisms (GCM) 10K type strain sequencing project: providing services to taxonomists for standard genome sequencing and annotation.</title>
        <authorList>
            <consortium name="The Broad Institute Genomics Platform"/>
            <consortium name="The Broad Institute Genome Sequencing Center for Infectious Disease"/>
            <person name="Wu L."/>
            <person name="Ma J."/>
        </authorList>
    </citation>
    <scope>NUCLEOTIDE SEQUENCE [LARGE SCALE GENOMIC DNA]</scope>
    <source>
        <strain evidence="4">NBRC 107715</strain>
    </source>
</reference>
<evidence type="ECO:0000313" key="4">
    <source>
        <dbReference type="Proteomes" id="UP001156856"/>
    </source>
</evidence>
<sequence>MRILTLPSTTSPSTPQFVKLGRISHGGKLLQFIIRANTPDGHVAYQVRAPETALERARSL</sequence>
<protein>
    <submittedName>
        <fullName evidence="1">Uncharacterized protein</fullName>
    </submittedName>
</protein>
<keyword evidence="4" id="KW-1185">Reference proteome</keyword>
<evidence type="ECO:0000313" key="2">
    <source>
        <dbReference type="EMBL" id="GLS65775.1"/>
    </source>
</evidence>
<dbReference type="Proteomes" id="UP001156856">
    <property type="component" value="Unassembled WGS sequence"/>
</dbReference>
<proteinExistence type="predicted"/>
<accession>A0A512JD61</accession>
<comment type="caution">
    <text evidence="1">The sequence shown here is derived from an EMBL/GenBank/DDBJ whole genome shotgun (WGS) entry which is preliminary data.</text>
</comment>
<name>A0A512JD61_9HYPH</name>
<evidence type="ECO:0000313" key="1">
    <source>
        <dbReference type="EMBL" id="GEP07858.1"/>
    </source>
</evidence>
<dbReference type="EMBL" id="BJZU01000196">
    <property type="protein sequence ID" value="GEP07858.1"/>
    <property type="molecule type" value="Genomic_DNA"/>
</dbReference>
<reference evidence="1 3" key="3">
    <citation type="submission" date="2019-07" db="EMBL/GenBank/DDBJ databases">
        <title>Whole genome shotgun sequence of Methylobacterium oxalidis NBRC 107715.</title>
        <authorList>
            <person name="Hosoyama A."/>
            <person name="Uohara A."/>
            <person name="Ohji S."/>
            <person name="Ichikawa N."/>
        </authorList>
    </citation>
    <scope>NUCLEOTIDE SEQUENCE [LARGE SCALE GENOMIC DNA]</scope>
    <source>
        <strain evidence="1 3">NBRC 107715</strain>
    </source>
</reference>
<organism evidence="1 3">
    <name type="scientific">Methylobacterium oxalidis</name>
    <dbReference type="NCBI Taxonomy" id="944322"/>
    <lineage>
        <taxon>Bacteria</taxon>
        <taxon>Pseudomonadati</taxon>
        <taxon>Pseudomonadota</taxon>
        <taxon>Alphaproteobacteria</taxon>
        <taxon>Hyphomicrobiales</taxon>
        <taxon>Methylobacteriaceae</taxon>
        <taxon>Methylobacterium</taxon>
    </lineage>
</organism>
<reference evidence="2" key="1">
    <citation type="journal article" date="2014" name="Int. J. Syst. Evol. Microbiol.">
        <title>Complete genome of a new Firmicutes species belonging to the dominant human colonic microbiota ('Ruminococcus bicirculans') reveals two chromosomes and a selective capacity to utilize plant glucans.</title>
        <authorList>
            <consortium name="NISC Comparative Sequencing Program"/>
            <person name="Wegmann U."/>
            <person name="Louis P."/>
            <person name="Goesmann A."/>
            <person name="Henrissat B."/>
            <person name="Duncan S.H."/>
            <person name="Flint H.J."/>
        </authorList>
    </citation>
    <scope>NUCLEOTIDE SEQUENCE</scope>
    <source>
        <strain evidence="2">NBRC 107715</strain>
    </source>
</reference>
<dbReference type="EMBL" id="BSPK01000079">
    <property type="protein sequence ID" value="GLS65775.1"/>
    <property type="molecule type" value="Genomic_DNA"/>
</dbReference>
<evidence type="ECO:0000313" key="3">
    <source>
        <dbReference type="Proteomes" id="UP000321960"/>
    </source>
</evidence>
<gene>
    <name evidence="2" type="ORF">GCM10007888_41570</name>
    <name evidence="1" type="ORF">MOX02_58960</name>
</gene>